<dbReference type="NCBIfam" id="TIGR02937">
    <property type="entry name" value="sigma70-ECF"/>
    <property type="match status" value="1"/>
</dbReference>
<proteinExistence type="predicted"/>
<reference evidence="3" key="2">
    <citation type="submission" date="2019-01" db="EMBL/GenBank/DDBJ databases">
        <title>Genome sequence of Desulfonema ishimotonii strain Tokyo 01.</title>
        <authorList>
            <person name="Fukui M."/>
        </authorList>
    </citation>
    <scope>NUCLEOTIDE SEQUENCE [LARGE SCALE GENOMIC DNA]</scope>
    <source>
        <strain evidence="3">Tokyo 01</strain>
    </source>
</reference>
<organism evidence="2 3">
    <name type="scientific">Desulfonema ishimotonii</name>
    <dbReference type="NCBI Taxonomy" id="45657"/>
    <lineage>
        <taxon>Bacteria</taxon>
        <taxon>Pseudomonadati</taxon>
        <taxon>Thermodesulfobacteriota</taxon>
        <taxon>Desulfobacteria</taxon>
        <taxon>Desulfobacterales</taxon>
        <taxon>Desulfococcaceae</taxon>
        <taxon>Desulfonema</taxon>
    </lineage>
</organism>
<dbReference type="Pfam" id="PF04542">
    <property type="entry name" value="Sigma70_r2"/>
    <property type="match status" value="1"/>
</dbReference>
<dbReference type="EMBL" id="BEXT01000001">
    <property type="protein sequence ID" value="GBC60133.1"/>
    <property type="molecule type" value="Genomic_DNA"/>
</dbReference>
<dbReference type="InterPro" id="IPR014284">
    <property type="entry name" value="RNA_pol_sigma-70_dom"/>
</dbReference>
<dbReference type="GO" id="GO:0006352">
    <property type="term" value="P:DNA-templated transcription initiation"/>
    <property type="evidence" value="ECO:0007669"/>
    <property type="project" value="InterPro"/>
</dbReference>
<dbReference type="RefSeq" id="WP_124327585.1">
    <property type="nucleotide sequence ID" value="NZ_BEXT01000001.1"/>
</dbReference>
<gene>
    <name evidence="2" type="ORF">DENIS_1078</name>
</gene>
<evidence type="ECO:0000259" key="1">
    <source>
        <dbReference type="Pfam" id="PF04542"/>
    </source>
</evidence>
<dbReference type="AlphaFoldDB" id="A0A401FT53"/>
<dbReference type="InterPro" id="IPR007627">
    <property type="entry name" value="RNA_pol_sigma70_r2"/>
</dbReference>
<dbReference type="InterPro" id="IPR013325">
    <property type="entry name" value="RNA_pol_sigma_r2"/>
</dbReference>
<keyword evidence="3" id="KW-1185">Reference proteome</keyword>
<dbReference type="Gene3D" id="1.10.1740.10">
    <property type="match status" value="1"/>
</dbReference>
<evidence type="ECO:0000313" key="3">
    <source>
        <dbReference type="Proteomes" id="UP000288096"/>
    </source>
</evidence>
<dbReference type="GO" id="GO:0003700">
    <property type="term" value="F:DNA-binding transcription factor activity"/>
    <property type="evidence" value="ECO:0007669"/>
    <property type="project" value="InterPro"/>
</dbReference>
<feature type="domain" description="RNA polymerase sigma-70 region 2" evidence="1">
    <location>
        <begin position="49"/>
        <end position="97"/>
    </location>
</feature>
<dbReference type="NCBIfam" id="NF041236">
    <property type="entry name" value="CAS_III-E_sigma"/>
    <property type="match status" value="1"/>
</dbReference>
<reference evidence="3" key="1">
    <citation type="submission" date="2017-11" db="EMBL/GenBank/DDBJ databases">
        <authorList>
            <person name="Watanabe M."/>
            <person name="Kojima H."/>
        </authorList>
    </citation>
    <scope>NUCLEOTIDE SEQUENCE [LARGE SCALE GENOMIC DNA]</scope>
    <source>
        <strain evidence="3">Tokyo 01</strain>
    </source>
</reference>
<name>A0A401FT53_9BACT</name>
<dbReference type="SUPFAM" id="SSF88946">
    <property type="entry name" value="Sigma2 domain of RNA polymerase sigma factors"/>
    <property type="match status" value="1"/>
</dbReference>
<dbReference type="OrthoDB" id="9780326at2"/>
<protein>
    <recommendedName>
        <fullName evidence="1">RNA polymerase sigma-70 region 2 domain-containing protein</fullName>
    </recommendedName>
</protein>
<comment type="caution">
    <text evidence="2">The sequence shown here is derived from an EMBL/GenBank/DDBJ whole genome shotgun (WGS) entry which is preliminary data.</text>
</comment>
<sequence length="220" mass="26168">MSLNHPCLSARAASPECTVCPVFKAGHQEAFVKILEKKVRFLESRKHLSPEDKEDILSEFVLQIQSSTSSFKGQNAKFETWAYRIFQNVWADFFRKIKNFKTQRTDDGIYIQETIKVKKTDKDGREMLEEKARTGVFLPYKENIEDRIESREIFSIFRKAVKDPKKAFCYHLLVNHYTWKSEGLKQDEMAARYEMRHDTFRKRLSECRSRFKQYLKEVTQ</sequence>
<dbReference type="Proteomes" id="UP000288096">
    <property type="component" value="Unassembled WGS sequence"/>
</dbReference>
<accession>A0A401FT53</accession>
<evidence type="ECO:0000313" key="2">
    <source>
        <dbReference type="EMBL" id="GBC60133.1"/>
    </source>
</evidence>